<dbReference type="AlphaFoldDB" id="A0A9Q3DW85"/>
<sequence>MDLHQYIKLINTKDKNIGAKEKQTLRMPELPPASKGNSGDIPVSEKELVYGGKGAGLGPSSKPWIGNMNSYLKVKKFVVPKKAEDLPKGWTPISCKGKVQKKKDLLKNQCILSKDQKKELAQKKEKIQVEAPQASKSKNMPQQGQENPKEQYKGKEEEKGKEKEKPKCNKPFPENYRISKRKVKPWTMCSIWQELLWNSKARRRTG</sequence>
<keyword evidence="3" id="KW-1185">Reference proteome</keyword>
<dbReference type="Proteomes" id="UP000765509">
    <property type="component" value="Unassembled WGS sequence"/>
</dbReference>
<comment type="caution">
    <text evidence="2">The sequence shown here is derived from an EMBL/GenBank/DDBJ whole genome shotgun (WGS) entry which is preliminary data.</text>
</comment>
<organism evidence="2 3">
    <name type="scientific">Austropuccinia psidii MF-1</name>
    <dbReference type="NCBI Taxonomy" id="1389203"/>
    <lineage>
        <taxon>Eukaryota</taxon>
        <taxon>Fungi</taxon>
        <taxon>Dikarya</taxon>
        <taxon>Basidiomycota</taxon>
        <taxon>Pucciniomycotina</taxon>
        <taxon>Pucciniomycetes</taxon>
        <taxon>Pucciniales</taxon>
        <taxon>Sphaerophragmiaceae</taxon>
        <taxon>Austropuccinia</taxon>
    </lineage>
</organism>
<proteinExistence type="predicted"/>
<dbReference type="EMBL" id="AVOT02020678">
    <property type="protein sequence ID" value="MBW0509013.1"/>
    <property type="molecule type" value="Genomic_DNA"/>
</dbReference>
<reference evidence="2" key="1">
    <citation type="submission" date="2021-03" db="EMBL/GenBank/DDBJ databases">
        <title>Draft genome sequence of rust myrtle Austropuccinia psidii MF-1, a brazilian biotype.</title>
        <authorList>
            <person name="Quecine M.C."/>
            <person name="Pachon D.M.R."/>
            <person name="Bonatelli M.L."/>
            <person name="Correr F.H."/>
            <person name="Franceschini L.M."/>
            <person name="Leite T.F."/>
            <person name="Margarido G.R.A."/>
            <person name="Almeida C.A."/>
            <person name="Ferrarezi J.A."/>
            <person name="Labate C.A."/>
        </authorList>
    </citation>
    <scope>NUCLEOTIDE SEQUENCE</scope>
    <source>
        <strain evidence="2">MF-1</strain>
    </source>
</reference>
<feature type="compositionally biased region" description="Basic and acidic residues" evidence="1">
    <location>
        <begin position="147"/>
        <end position="167"/>
    </location>
</feature>
<feature type="compositionally biased region" description="Polar residues" evidence="1">
    <location>
        <begin position="134"/>
        <end position="146"/>
    </location>
</feature>
<gene>
    <name evidence="2" type="ORF">O181_048728</name>
</gene>
<feature type="region of interest" description="Disordered" evidence="1">
    <location>
        <begin position="121"/>
        <end position="174"/>
    </location>
</feature>
<evidence type="ECO:0000256" key="1">
    <source>
        <dbReference type="SAM" id="MobiDB-lite"/>
    </source>
</evidence>
<accession>A0A9Q3DW85</accession>
<evidence type="ECO:0000313" key="2">
    <source>
        <dbReference type="EMBL" id="MBW0509013.1"/>
    </source>
</evidence>
<name>A0A9Q3DW85_9BASI</name>
<protein>
    <submittedName>
        <fullName evidence="2">Uncharacterized protein</fullName>
    </submittedName>
</protein>
<evidence type="ECO:0000313" key="3">
    <source>
        <dbReference type="Proteomes" id="UP000765509"/>
    </source>
</evidence>